<feature type="non-terminal residue" evidence="2">
    <location>
        <position position="98"/>
    </location>
</feature>
<feature type="compositionally biased region" description="Basic and acidic residues" evidence="1">
    <location>
        <begin position="1"/>
        <end position="13"/>
    </location>
</feature>
<protein>
    <submittedName>
        <fullName evidence="2">Uncharacterized protein</fullName>
    </submittedName>
</protein>
<dbReference type="EMBL" id="GL771812">
    <property type="protein sequence ID" value="EFZ09501.1"/>
    <property type="molecule type" value="Genomic_DNA"/>
</dbReference>
<name>E9JCF2_SOLIN</name>
<feature type="compositionally biased region" description="Basic and acidic residues" evidence="1">
    <location>
        <begin position="38"/>
        <end position="52"/>
    </location>
</feature>
<proteinExistence type="predicted"/>
<evidence type="ECO:0000256" key="1">
    <source>
        <dbReference type="SAM" id="MobiDB-lite"/>
    </source>
</evidence>
<dbReference type="HOGENOM" id="CLU_2339585_0_0_1"/>
<dbReference type="AlphaFoldDB" id="E9JCF2"/>
<gene>
    <name evidence="2" type="ORF">SINV_06950</name>
</gene>
<accession>E9JCF2</accession>
<reference evidence="2" key="1">
    <citation type="journal article" date="2011" name="Proc. Natl. Acad. Sci. U.S.A.">
        <title>The genome of the fire ant Solenopsis invicta.</title>
        <authorList>
            <person name="Wurm Y."/>
            <person name="Wang J."/>
            <person name="Riba-Grognuz O."/>
            <person name="Corona M."/>
            <person name="Nygaard S."/>
            <person name="Hunt B.G."/>
            <person name="Ingram K.K."/>
            <person name="Falquet L."/>
            <person name="Nipitwattanaphon M."/>
            <person name="Gotzek D."/>
            <person name="Dijkstra M.B."/>
            <person name="Oettler J."/>
            <person name="Comtesse F."/>
            <person name="Shih C.J."/>
            <person name="Wu W.J."/>
            <person name="Yang C.C."/>
            <person name="Thomas J."/>
            <person name="Beaudoing E."/>
            <person name="Pradervand S."/>
            <person name="Flegel V."/>
            <person name="Cook E.D."/>
            <person name="Fabbretti R."/>
            <person name="Stockinger H."/>
            <person name="Long L."/>
            <person name="Farmerie W.G."/>
            <person name="Oakey J."/>
            <person name="Boomsma J.J."/>
            <person name="Pamilo P."/>
            <person name="Yi S.V."/>
            <person name="Heinze J."/>
            <person name="Goodisman M.A."/>
            <person name="Farinelli L."/>
            <person name="Harshman K."/>
            <person name="Hulo N."/>
            <person name="Cerutti L."/>
            <person name="Xenarios I."/>
            <person name="Shoemaker D."/>
            <person name="Keller L."/>
        </authorList>
    </citation>
    <scope>NUCLEOTIDE SEQUENCE [LARGE SCALE GENOMIC DNA]</scope>
</reference>
<feature type="region of interest" description="Disordered" evidence="1">
    <location>
        <begin position="1"/>
        <end position="98"/>
    </location>
</feature>
<evidence type="ECO:0000313" key="2">
    <source>
        <dbReference type="EMBL" id="EFZ09501.1"/>
    </source>
</evidence>
<feature type="non-terminal residue" evidence="2">
    <location>
        <position position="1"/>
    </location>
</feature>
<organism>
    <name type="scientific">Solenopsis invicta</name>
    <name type="common">Red imported fire ant</name>
    <name type="synonym">Solenopsis wagneri</name>
    <dbReference type="NCBI Taxonomy" id="13686"/>
    <lineage>
        <taxon>Eukaryota</taxon>
        <taxon>Metazoa</taxon>
        <taxon>Ecdysozoa</taxon>
        <taxon>Arthropoda</taxon>
        <taxon>Hexapoda</taxon>
        <taxon>Insecta</taxon>
        <taxon>Pterygota</taxon>
        <taxon>Neoptera</taxon>
        <taxon>Endopterygota</taxon>
        <taxon>Hymenoptera</taxon>
        <taxon>Apocrita</taxon>
        <taxon>Aculeata</taxon>
        <taxon>Formicoidea</taxon>
        <taxon>Formicidae</taxon>
        <taxon>Myrmicinae</taxon>
        <taxon>Solenopsis</taxon>
    </lineage>
</organism>
<sequence>DKGVHKKEPENKGGHNQSIQSADQRRQVYGSGRSRNLGAKEREIMVKNERAKSRSLYRRRSNEDEKGNAEQAEGESEGRKRKRKQGQGRIRKDYDRRQ</sequence>